<evidence type="ECO:0000259" key="3">
    <source>
        <dbReference type="Pfam" id="PF01593"/>
    </source>
</evidence>
<feature type="region of interest" description="Disordered" evidence="2">
    <location>
        <begin position="365"/>
        <end position="385"/>
    </location>
</feature>
<dbReference type="SUPFAM" id="SSF51905">
    <property type="entry name" value="FAD/NAD(P)-binding domain"/>
    <property type="match status" value="1"/>
</dbReference>
<name>A0A330GPA7_9HYPH</name>
<dbReference type="PANTHER" id="PTHR43563">
    <property type="entry name" value="AMINE OXIDASE"/>
    <property type="match status" value="1"/>
</dbReference>
<gene>
    <name evidence="4" type="ORF">DPM35_26625</name>
</gene>
<feature type="compositionally biased region" description="Basic and acidic residues" evidence="2">
    <location>
        <begin position="305"/>
        <end position="318"/>
    </location>
</feature>
<reference evidence="4 5" key="2">
    <citation type="submission" date="2018-07" db="EMBL/GenBank/DDBJ databases">
        <title>Diversity of Mesorhizobium strains in Brazil.</title>
        <authorList>
            <person name="Helene L.C.F."/>
            <person name="Dall'Agnol R."/>
            <person name="Delamuta J.R.M."/>
            <person name="Hungria M."/>
        </authorList>
    </citation>
    <scope>NUCLEOTIDE SEQUENCE [LARGE SCALE GENOMIC DNA]</scope>
    <source>
        <strain evidence="4 5">CNPSo 3140</strain>
    </source>
</reference>
<feature type="region of interest" description="Disordered" evidence="2">
    <location>
        <begin position="302"/>
        <end position="322"/>
    </location>
</feature>
<dbReference type="OrthoDB" id="337830at2"/>
<evidence type="ECO:0000313" key="4">
    <source>
        <dbReference type="EMBL" id="RAZ72964.1"/>
    </source>
</evidence>
<protein>
    <submittedName>
        <fullName evidence="4">Amine oxidase</fullName>
    </submittedName>
</protein>
<dbReference type="GO" id="GO:0016491">
    <property type="term" value="F:oxidoreductase activity"/>
    <property type="evidence" value="ECO:0007669"/>
    <property type="project" value="InterPro"/>
</dbReference>
<reference evidence="5" key="1">
    <citation type="submission" date="2018-06" db="EMBL/GenBank/DDBJ databases">
        <authorList>
            <person name="Helene L.C."/>
            <person name="Dall'Agnol R."/>
            <person name="Delamuta J.R."/>
            <person name="Hungria M."/>
        </authorList>
    </citation>
    <scope>NUCLEOTIDE SEQUENCE [LARGE SCALE GENOMIC DNA]</scope>
    <source>
        <strain evidence="5">CNPSo 3140</strain>
    </source>
</reference>
<dbReference type="Gene3D" id="3.50.50.60">
    <property type="entry name" value="FAD/NAD(P)-binding domain"/>
    <property type="match status" value="2"/>
</dbReference>
<dbReference type="Proteomes" id="UP000251956">
    <property type="component" value="Unassembled WGS sequence"/>
</dbReference>
<proteinExistence type="inferred from homology"/>
<evidence type="ECO:0000313" key="5">
    <source>
        <dbReference type="Proteomes" id="UP000251956"/>
    </source>
</evidence>
<accession>A0A330GPA7</accession>
<dbReference type="AlphaFoldDB" id="A0A330GPA7"/>
<dbReference type="InterPro" id="IPR036188">
    <property type="entry name" value="FAD/NAD-bd_sf"/>
</dbReference>
<dbReference type="InterPro" id="IPR002937">
    <property type="entry name" value="Amino_oxidase"/>
</dbReference>
<dbReference type="SUPFAM" id="SSF54373">
    <property type="entry name" value="FAD-linked reductases, C-terminal domain"/>
    <property type="match status" value="1"/>
</dbReference>
<sequence>MSQRILIVGGGLAGLIAARLLHQAGIGFKLLEARDRLGGRIVSVDAAGVPSNDGFDLGPSWFWPGMQPAMARLVDDLGLACFEQNSDGDVIFQRMAQEPPQRYRGMRQEPQSVRLVGGTSAIIAALAAGLPAETIRLGAQVTHVSLDAKGVIVQYLIASGSTVREQASHVLFALPPRLIGARILFSPALEFATLERWQRTPTWMAPHAKFFALYDRPFWRAAGLSGTAQSMAGPLAEIHDATTASGNAALFGFVGAPATERAATGRDAIIAAALKQLAQLFGPEASSPRATLFKDWADDPLTATADDRQAGGHPDPEPRPWVNGKWADYVSLAGSETSITEPGYLAGAVEAATRITNELVTRFNHSGRHGFTPPSRRINGIGPGR</sequence>
<feature type="domain" description="Amine oxidase" evidence="3">
    <location>
        <begin position="12"/>
        <end position="87"/>
    </location>
</feature>
<comment type="caution">
    <text evidence="4">The sequence shown here is derived from an EMBL/GenBank/DDBJ whole genome shotgun (WGS) entry which is preliminary data.</text>
</comment>
<keyword evidence="5" id="KW-1185">Reference proteome</keyword>
<comment type="similarity">
    <text evidence="1">Belongs to the flavin monoamine oxidase family.</text>
</comment>
<dbReference type="EMBL" id="QMBQ01000009">
    <property type="protein sequence ID" value="RAZ72964.1"/>
    <property type="molecule type" value="Genomic_DNA"/>
</dbReference>
<evidence type="ECO:0000256" key="2">
    <source>
        <dbReference type="SAM" id="MobiDB-lite"/>
    </source>
</evidence>
<dbReference type="InterPro" id="IPR050703">
    <property type="entry name" value="Flavin_MAO"/>
</dbReference>
<organism evidence="4 5">
    <name type="scientific">Mesorhizobium atlanticum</name>
    <dbReference type="NCBI Taxonomy" id="2233532"/>
    <lineage>
        <taxon>Bacteria</taxon>
        <taxon>Pseudomonadati</taxon>
        <taxon>Pseudomonadota</taxon>
        <taxon>Alphaproteobacteria</taxon>
        <taxon>Hyphomicrobiales</taxon>
        <taxon>Phyllobacteriaceae</taxon>
        <taxon>Mesorhizobium</taxon>
    </lineage>
</organism>
<dbReference type="PANTHER" id="PTHR43563:SF1">
    <property type="entry name" value="AMINE OXIDASE [FLAVIN-CONTAINING] B"/>
    <property type="match status" value="1"/>
</dbReference>
<feature type="domain" description="Amine oxidase" evidence="3">
    <location>
        <begin position="107"/>
        <end position="355"/>
    </location>
</feature>
<evidence type="ECO:0000256" key="1">
    <source>
        <dbReference type="ARBA" id="ARBA00005995"/>
    </source>
</evidence>
<dbReference type="RefSeq" id="WP_112130166.1">
    <property type="nucleotide sequence ID" value="NZ_QMBQ01000009.1"/>
</dbReference>
<dbReference type="Pfam" id="PF01593">
    <property type="entry name" value="Amino_oxidase"/>
    <property type="match status" value="2"/>
</dbReference>